<organism evidence="2 3">
    <name type="scientific">Mycena chlorophos</name>
    <name type="common">Agaric fungus</name>
    <name type="synonym">Agaricus chlorophos</name>
    <dbReference type="NCBI Taxonomy" id="658473"/>
    <lineage>
        <taxon>Eukaryota</taxon>
        <taxon>Fungi</taxon>
        <taxon>Dikarya</taxon>
        <taxon>Basidiomycota</taxon>
        <taxon>Agaricomycotina</taxon>
        <taxon>Agaricomycetes</taxon>
        <taxon>Agaricomycetidae</taxon>
        <taxon>Agaricales</taxon>
        <taxon>Marasmiineae</taxon>
        <taxon>Mycenaceae</taxon>
        <taxon>Mycena</taxon>
    </lineage>
</organism>
<feature type="compositionally biased region" description="Basic and acidic residues" evidence="1">
    <location>
        <begin position="102"/>
        <end position="114"/>
    </location>
</feature>
<feature type="compositionally biased region" description="Basic residues" evidence="1">
    <location>
        <begin position="115"/>
        <end position="128"/>
    </location>
</feature>
<dbReference type="Proteomes" id="UP000815677">
    <property type="component" value="Unassembled WGS sequence"/>
</dbReference>
<keyword evidence="3" id="KW-1185">Reference proteome</keyword>
<reference evidence="2" key="1">
    <citation type="submission" date="2014-09" db="EMBL/GenBank/DDBJ databases">
        <title>Genome sequence of the luminous mushroom Mycena chlorophos for searching fungal bioluminescence genes.</title>
        <authorList>
            <person name="Tanaka Y."/>
            <person name="Kasuga D."/>
            <person name="Oba Y."/>
            <person name="Hase S."/>
            <person name="Sato K."/>
            <person name="Oba Y."/>
            <person name="Sakakibara Y."/>
        </authorList>
    </citation>
    <scope>NUCLEOTIDE SEQUENCE</scope>
</reference>
<evidence type="ECO:0000313" key="2">
    <source>
        <dbReference type="EMBL" id="GAT52780.1"/>
    </source>
</evidence>
<name>A0ABQ0LNY6_MYCCL</name>
<proteinExistence type="predicted"/>
<feature type="compositionally biased region" description="Polar residues" evidence="1">
    <location>
        <begin position="138"/>
        <end position="154"/>
    </location>
</feature>
<evidence type="ECO:0000313" key="3">
    <source>
        <dbReference type="Proteomes" id="UP000815677"/>
    </source>
</evidence>
<sequence>MKSSTSTTPQKCNIKDDPARPPHLGQRTEPLNQTHPAPWPSASVVSPTTSAIAIAIVEHPWPVPGFSFPRRLSSSTSSESLAPSHTRISAIAIPYHIIEAAPARKRDTNTDNKPPHPRLRVRGTKKPRPPNTRKQYRQTHTNVEAASASRSCRLTTYPRKEGSKPSRRFSSLLSPTLTLSAQRIPSNPSIL</sequence>
<gene>
    <name evidence="2" type="ORF">MCHLO_09799</name>
</gene>
<accession>A0ABQ0LNY6</accession>
<feature type="region of interest" description="Disordered" evidence="1">
    <location>
        <begin position="101"/>
        <end position="170"/>
    </location>
</feature>
<evidence type="ECO:0000256" key="1">
    <source>
        <dbReference type="SAM" id="MobiDB-lite"/>
    </source>
</evidence>
<dbReference type="EMBL" id="DF847925">
    <property type="protein sequence ID" value="GAT52780.1"/>
    <property type="molecule type" value="Genomic_DNA"/>
</dbReference>
<feature type="compositionally biased region" description="Polar residues" evidence="1">
    <location>
        <begin position="1"/>
        <end position="11"/>
    </location>
</feature>
<protein>
    <submittedName>
        <fullName evidence="2">Uncharacterized protein</fullName>
    </submittedName>
</protein>
<feature type="region of interest" description="Disordered" evidence="1">
    <location>
        <begin position="1"/>
        <end position="44"/>
    </location>
</feature>